<keyword evidence="2" id="KW-0813">Transport</keyword>
<evidence type="ECO:0000256" key="4">
    <source>
        <dbReference type="ARBA" id="ARBA00022692"/>
    </source>
</evidence>
<evidence type="ECO:0000256" key="6">
    <source>
        <dbReference type="ARBA" id="ARBA00022989"/>
    </source>
</evidence>
<comment type="caution">
    <text evidence="10">The sequence shown here is derived from an EMBL/GenBank/DDBJ whole genome shotgun (WGS) entry which is preliminary data.</text>
</comment>
<accession>A0ABQ4QYK2</accession>
<dbReference type="PANTHER" id="PTHR11795:SF445">
    <property type="entry name" value="AMINO ACID ABC TRANSPORTER PERMEASE PROTEIN"/>
    <property type="match status" value="1"/>
</dbReference>
<organism evidence="10 11">
    <name type="scientific">Methylobacterium crusticola</name>
    <dbReference type="NCBI Taxonomy" id="1697972"/>
    <lineage>
        <taxon>Bacteria</taxon>
        <taxon>Pseudomonadati</taxon>
        <taxon>Pseudomonadota</taxon>
        <taxon>Alphaproteobacteria</taxon>
        <taxon>Hyphomicrobiales</taxon>
        <taxon>Methylobacteriaceae</taxon>
        <taxon>Methylobacterium</taxon>
    </lineage>
</organism>
<evidence type="ECO:0000256" key="5">
    <source>
        <dbReference type="ARBA" id="ARBA00022970"/>
    </source>
</evidence>
<feature type="transmembrane region" description="Helical" evidence="9">
    <location>
        <begin position="150"/>
        <end position="170"/>
    </location>
</feature>
<keyword evidence="11" id="KW-1185">Reference proteome</keyword>
<gene>
    <name evidence="10" type="primary">livH_10</name>
    <name evidence="10" type="ORF">OPKNFCMD_2477</name>
</gene>
<proteinExistence type="inferred from homology"/>
<feature type="transmembrane region" description="Helical" evidence="9">
    <location>
        <begin position="104"/>
        <end position="125"/>
    </location>
</feature>
<keyword evidence="3" id="KW-1003">Cell membrane</keyword>
<dbReference type="Proteomes" id="UP001055167">
    <property type="component" value="Unassembled WGS sequence"/>
</dbReference>
<evidence type="ECO:0000256" key="3">
    <source>
        <dbReference type="ARBA" id="ARBA00022475"/>
    </source>
</evidence>
<feature type="transmembrane region" description="Helical" evidence="9">
    <location>
        <begin position="6"/>
        <end position="34"/>
    </location>
</feature>
<keyword evidence="5" id="KW-0029">Amino-acid transport</keyword>
<keyword evidence="7 9" id="KW-0472">Membrane</keyword>
<keyword evidence="4 9" id="KW-0812">Transmembrane</keyword>
<sequence length="297" mass="30708">MAPMDPLILSFALVNGLLIGGIYGGVALGLSLIFGVMRVVNFAHGSLLMLALYATFWLQALAGIEPYASIVVTVPLLFALGFLIQSVIIAPLIRRESALVVEPLSALLLTAGVYLVIDNLALMAFGPDVRSATTGFALEPLMLGPIPVNMQRLIAFSAAILSAILLSAWLRGTRMGRAIRATAQNRDAAALSGIDVPLVYAVTFGIGAALLGLFGSLLATFIPITPQVGLSFGIRSFIVVVLGGIGSIPGSIVGGLVIGVFEALASQFVPATSAAILSLGLFVLILLVRPSGLMGRA</sequence>
<feature type="transmembrane region" description="Helical" evidence="9">
    <location>
        <begin position="198"/>
        <end position="224"/>
    </location>
</feature>
<reference evidence="10" key="2">
    <citation type="submission" date="2021-08" db="EMBL/GenBank/DDBJ databases">
        <authorList>
            <person name="Tani A."/>
            <person name="Ola A."/>
            <person name="Ogura Y."/>
            <person name="Katsura K."/>
            <person name="Hayashi T."/>
        </authorList>
    </citation>
    <scope>NUCLEOTIDE SEQUENCE</scope>
    <source>
        <strain evidence="10">KCTC 52305</strain>
    </source>
</reference>
<dbReference type="InterPro" id="IPR052157">
    <property type="entry name" value="BCAA_transport_permease"/>
</dbReference>
<comment type="subcellular location">
    <subcellularLocation>
        <location evidence="1">Cell membrane</location>
        <topology evidence="1">Multi-pass membrane protein</topology>
    </subcellularLocation>
</comment>
<dbReference type="CDD" id="cd06582">
    <property type="entry name" value="TM_PBP1_LivH_like"/>
    <property type="match status" value="1"/>
</dbReference>
<evidence type="ECO:0000256" key="2">
    <source>
        <dbReference type="ARBA" id="ARBA00022448"/>
    </source>
</evidence>
<dbReference type="PANTHER" id="PTHR11795">
    <property type="entry name" value="BRANCHED-CHAIN AMINO ACID TRANSPORT SYSTEM PERMEASE PROTEIN LIVH"/>
    <property type="match status" value="1"/>
</dbReference>
<dbReference type="Pfam" id="PF02653">
    <property type="entry name" value="BPD_transp_2"/>
    <property type="match status" value="1"/>
</dbReference>
<feature type="transmembrane region" description="Helical" evidence="9">
    <location>
        <begin position="70"/>
        <end position="92"/>
    </location>
</feature>
<comment type="similarity">
    <text evidence="8">Belongs to the binding-protein-dependent transport system permease family. LivHM subfamily.</text>
</comment>
<dbReference type="EMBL" id="BPQH01000007">
    <property type="protein sequence ID" value="GJD49744.1"/>
    <property type="molecule type" value="Genomic_DNA"/>
</dbReference>
<evidence type="ECO:0000256" key="8">
    <source>
        <dbReference type="ARBA" id="ARBA00037998"/>
    </source>
</evidence>
<evidence type="ECO:0000256" key="9">
    <source>
        <dbReference type="SAM" id="Phobius"/>
    </source>
</evidence>
<evidence type="ECO:0000313" key="11">
    <source>
        <dbReference type="Proteomes" id="UP001055167"/>
    </source>
</evidence>
<keyword evidence="6 9" id="KW-1133">Transmembrane helix</keyword>
<feature type="transmembrane region" description="Helical" evidence="9">
    <location>
        <begin position="236"/>
        <end position="261"/>
    </location>
</feature>
<dbReference type="InterPro" id="IPR001851">
    <property type="entry name" value="ABC_transp_permease"/>
</dbReference>
<evidence type="ECO:0000256" key="7">
    <source>
        <dbReference type="ARBA" id="ARBA00023136"/>
    </source>
</evidence>
<name>A0ABQ4QYK2_9HYPH</name>
<reference evidence="10" key="1">
    <citation type="journal article" date="2021" name="Front. Microbiol.">
        <title>Comprehensive Comparative Genomics and Phenotyping of Methylobacterium Species.</title>
        <authorList>
            <person name="Alessa O."/>
            <person name="Ogura Y."/>
            <person name="Fujitani Y."/>
            <person name="Takami H."/>
            <person name="Hayashi T."/>
            <person name="Sahin N."/>
            <person name="Tani A."/>
        </authorList>
    </citation>
    <scope>NUCLEOTIDE SEQUENCE</scope>
    <source>
        <strain evidence="10">KCTC 52305</strain>
    </source>
</reference>
<feature type="transmembrane region" description="Helical" evidence="9">
    <location>
        <begin position="268"/>
        <end position="288"/>
    </location>
</feature>
<evidence type="ECO:0000256" key="1">
    <source>
        <dbReference type="ARBA" id="ARBA00004651"/>
    </source>
</evidence>
<protein>
    <submittedName>
        <fullName evidence="10">High-affinity branched-chain amino acid transport system permease protein LivH</fullName>
    </submittedName>
</protein>
<evidence type="ECO:0000313" key="10">
    <source>
        <dbReference type="EMBL" id="GJD49744.1"/>
    </source>
</evidence>
<feature type="transmembrane region" description="Helical" evidence="9">
    <location>
        <begin position="46"/>
        <end position="64"/>
    </location>
</feature>